<name>A0A1Y1KG04_PHOPY</name>
<keyword evidence="2" id="KW-0560">Oxidoreductase</keyword>
<dbReference type="PRINTS" id="PR00080">
    <property type="entry name" value="SDRFAMILY"/>
</dbReference>
<dbReference type="PANTHER" id="PTHR43943:SF2">
    <property type="entry name" value="DEHYDROGENASE_REDUCTASE 4"/>
    <property type="match status" value="1"/>
</dbReference>
<evidence type="ECO:0000313" key="3">
    <source>
        <dbReference type="EMBL" id="JAV60284.1"/>
    </source>
</evidence>
<dbReference type="Gene3D" id="3.40.50.720">
    <property type="entry name" value="NAD(P)-binding Rossmann-like Domain"/>
    <property type="match status" value="1"/>
</dbReference>
<dbReference type="FunFam" id="3.40.50.720:FF:000084">
    <property type="entry name" value="Short-chain dehydrogenase reductase"/>
    <property type="match status" value="1"/>
</dbReference>
<evidence type="ECO:0008006" key="4">
    <source>
        <dbReference type="Google" id="ProtNLM"/>
    </source>
</evidence>
<dbReference type="InterPro" id="IPR020904">
    <property type="entry name" value="Sc_DH/Rdtase_CS"/>
</dbReference>
<comment type="similarity">
    <text evidence="1">Belongs to the short-chain dehydrogenases/reductases (SDR) family.</text>
</comment>
<dbReference type="PROSITE" id="PS00061">
    <property type="entry name" value="ADH_SHORT"/>
    <property type="match status" value="1"/>
</dbReference>
<accession>A0A1Y1KG04</accession>
<dbReference type="PRINTS" id="PR00081">
    <property type="entry name" value="GDHRDH"/>
</dbReference>
<dbReference type="NCBIfam" id="NF005559">
    <property type="entry name" value="PRK07231.1"/>
    <property type="match status" value="1"/>
</dbReference>
<protein>
    <recommendedName>
        <fullName evidence="4">Dehydrogenase/reductase SDR family member 4</fullName>
    </recommendedName>
</protein>
<organism evidence="3">
    <name type="scientific">Photinus pyralis</name>
    <name type="common">Common eastern firefly</name>
    <name type="synonym">Lampyris pyralis</name>
    <dbReference type="NCBI Taxonomy" id="7054"/>
    <lineage>
        <taxon>Eukaryota</taxon>
        <taxon>Metazoa</taxon>
        <taxon>Ecdysozoa</taxon>
        <taxon>Arthropoda</taxon>
        <taxon>Hexapoda</taxon>
        <taxon>Insecta</taxon>
        <taxon>Pterygota</taxon>
        <taxon>Neoptera</taxon>
        <taxon>Endopterygota</taxon>
        <taxon>Coleoptera</taxon>
        <taxon>Polyphaga</taxon>
        <taxon>Elateriformia</taxon>
        <taxon>Elateroidea</taxon>
        <taxon>Lampyridae</taxon>
        <taxon>Lampyrinae</taxon>
        <taxon>Photinus</taxon>
    </lineage>
</organism>
<evidence type="ECO:0000256" key="1">
    <source>
        <dbReference type="ARBA" id="ARBA00006484"/>
    </source>
</evidence>
<evidence type="ECO:0000256" key="2">
    <source>
        <dbReference type="ARBA" id="ARBA00023002"/>
    </source>
</evidence>
<dbReference type="EMBL" id="GEZM01085060">
    <property type="protein sequence ID" value="JAV60284.1"/>
    <property type="molecule type" value="Transcribed_RNA"/>
</dbReference>
<dbReference type="SUPFAM" id="SSF51735">
    <property type="entry name" value="NAD(P)-binding Rossmann-fold domains"/>
    <property type="match status" value="1"/>
</dbReference>
<dbReference type="InterPro" id="IPR002347">
    <property type="entry name" value="SDR_fam"/>
</dbReference>
<dbReference type="PANTHER" id="PTHR43943">
    <property type="entry name" value="DEHYDROGENASE/REDUCTASE (SDR FAMILY) MEMBER 4"/>
    <property type="match status" value="1"/>
</dbReference>
<dbReference type="GO" id="GO:0004090">
    <property type="term" value="F:carbonyl reductase (NADPH) activity"/>
    <property type="evidence" value="ECO:0007669"/>
    <property type="project" value="TreeGrafter"/>
</dbReference>
<proteinExistence type="inferred from homology"/>
<dbReference type="Pfam" id="PF13561">
    <property type="entry name" value="adh_short_C2"/>
    <property type="match status" value="1"/>
</dbReference>
<sequence>MDQSSYGVNRLAGKVAIVTASTEGIGFGIAKRFALEGAKVVVSSRRQSNVDRAILRLAQDGLGERVVGVVCHVAKAEDRRRIFDEAVKLGGPHILVSNASVYPGNWRISECPESVWDKVFEVNVKAAFLLAKEVYPLMQKSGGDRIIFISSLGAYLPLPILGAYTTSKVALLGLTKELAGEIACENITVNCISPGYIPTGSSKRVSQHLQQQKVRNVLEAIPLNRYGTPDDIAGVAAFLASDDSSYVTGETIVVAGGLHSRL</sequence>
<reference evidence="3" key="1">
    <citation type="journal article" date="2016" name="Sci. Rep.">
        <title>Molecular characterization of firefly nuptial gifts: a multi-omics approach sheds light on postcopulatory sexual selection.</title>
        <authorList>
            <person name="Al-Wathiqui N."/>
            <person name="Fallon T.R."/>
            <person name="South A."/>
            <person name="Weng J.K."/>
            <person name="Lewis S.M."/>
        </authorList>
    </citation>
    <scope>NUCLEOTIDE SEQUENCE</scope>
</reference>
<dbReference type="InterPro" id="IPR036291">
    <property type="entry name" value="NAD(P)-bd_dom_sf"/>
</dbReference>
<dbReference type="AlphaFoldDB" id="A0A1Y1KG04"/>